<dbReference type="InterPro" id="IPR005325">
    <property type="entry name" value="DUF308_memb"/>
</dbReference>
<keyword evidence="1" id="KW-1133">Transmembrane helix</keyword>
<gene>
    <name evidence="2" type="ORF">SEMRO_15_G011170.1</name>
</gene>
<keyword evidence="1" id="KW-0472">Membrane</keyword>
<feature type="transmembrane region" description="Helical" evidence="1">
    <location>
        <begin position="176"/>
        <end position="197"/>
    </location>
</feature>
<feature type="transmembrane region" description="Helical" evidence="1">
    <location>
        <begin position="95"/>
        <end position="112"/>
    </location>
</feature>
<evidence type="ECO:0000256" key="1">
    <source>
        <dbReference type="SAM" id="Phobius"/>
    </source>
</evidence>
<dbReference type="InterPro" id="IPR052712">
    <property type="entry name" value="Acid_resist_chaperone_HdeD"/>
</dbReference>
<dbReference type="OrthoDB" id="46782at2759"/>
<evidence type="ECO:0000313" key="2">
    <source>
        <dbReference type="EMBL" id="CAB9497163.1"/>
    </source>
</evidence>
<dbReference type="Proteomes" id="UP001153069">
    <property type="component" value="Unassembled WGS sequence"/>
</dbReference>
<keyword evidence="1" id="KW-0812">Transmembrane</keyword>
<keyword evidence="3" id="KW-1185">Reference proteome</keyword>
<feature type="transmembrane region" description="Helical" evidence="1">
    <location>
        <begin position="38"/>
        <end position="59"/>
    </location>
</feature>
<evidence type="ECO:0000313" key="3">
    <source>
        <dbReference type="Proteomes" id="UP001153069"/>
    </source>
</evidence>
<dbReference type="PANTHER" id="PTHR34989:SF1">
    <property type="entry name" value="PROTEIN HDED"/>
    <property type="match status" value="1"/>
</dbReference>
<dbReference type="GO" id="GO:0005886">
    <property type="term" value="C:plasma membrane"/>
    <property type="evidence" value="ECO:0007669"/>
    <property type="project" value="TreeGrafter"/>
</dbReference>
<feature type="transmembrane region" description="Helical" evidence="1">
    <location>
        <begin position="118"/>
        <end position="139"/>
    </location>
</feature>
<reference evidence="2" key="1">
    <citation type="submission" date="2020-06" db="EMBL/GenBank/DDBJ databases">
        <authorList>
            <consortium name="Plant Systems Biology data submission"/>
        </authorList>
    </citation>
    <scope>NUCLEOTIDE SEQUENCE</scope>
    <source>
        <strain evidence="2">D6</strain>
    </source>
</reference>
<feature type="transmembrane region" description="Helical" evidence="1">
    <location>
        <begin position="65"/>
        <end position="83"/>
    </location>
</feature>
<organism evidence="2 3">
    <name type="scientific">Seminavis robusta</name>
    <dbReference type="NCBI Taxonomy" id="568900"/>
    <lineage>
        <taxon>Eukaryota</taxon>
        <taxon>Sar</taxon>
        <taxon>Stramenopiles</taxon>
        <taxon>Ochrophyta</taxon>
        <taxon>Bacillariophyta</taxon>
        <taxon>Bacillariophyceae</taxon>
        <taxon>Bacillariophycidae</taxon>
        <taxon>Naviculales</taxon>
        <taxon>Naviculaceae</taxon>
        <taxon>Seminavis</taxon>
    </lineage>
</organism>
<comment type="caution">
    <text evidence="2">The sequence shown here is derived from an EMBL/GenBank/DDBJ whole genome shotgun (WGS) entry which is preliminary data.</text>
</comment>
<name>A0A9N8D676_9STRA</name>
<accession>A0A9N8D676</accession>
<sequence>MTVNEATLLNGDGQSSTAQASIFMMESAEFVAANWKSILCVGFSNLLAGVGCLMFPVVATQLAEIFLTSLVFAAGVLNTLTICSNDSANTTQQSPHFWVGVAQIFLAALMYTNPFFTLTVLTFLVALTFMMLGSIQISIARRHRDRVAARALMIISGASAIIMSFIICLSMPTARWFTIGVLMGVNLINVGTSRIVLGLYGRKLASAGDDDTVESWRSLLDSDIV</sequence>
<proteinExistence type="predicted"/>
<dbReference type="PANTHER" id="PTHR34989">
    <property type="entry name" value="PROTEIN HDED"/>
    <property type="match status" value="1"/>
</dbReference>
<feature type="transmembrane region" description="Helical" evidence="1">
    <location>
        <begin position="151"/>
        <end position="170"/>
    </location>
</feature>
<protein>
    <submittedName>
        <fullName evidence="2">Uncharacterized protein</fullName>
    </submittedName>
</protein>
<dbReference type="EMBL" id="CAICTM010000015">
    <property type="protein sequence ID" value="CAB9497163.1"/>
    <property type="molecule type" value="Genomic_DNA"/>
</dbReference>
<dbReference type="AlphaFoldDB" id="A0A9N8D676"/>
<dbReference type="Pfam" id="PF03729">
    <property type="entry name" value="DUF308"/>
    <property type="match status" value="2"/>
</dbReference>